<dbReference type="Gene3D" id="2.130.10.120">
    <property type="entry name" value="Prolyl oligopeptidase, N-terminal domain"/>
    <property type="match status" value="1"/>
</dbReference>
<dbReference type="InterPro" id="IPR002470">
    <property type="entry name" value="Peptidase_S9A"/>
</dbReference>
<dbReference type="GO" id="GO:0004252">
    <property type="term" value="F:serine-type endopeptidase activity"/>
    <property type="evidence" value="ECO:0007669"/>
    <property type="project" value="InterPro"/>
</dbReference>
<evidence type="ECO:0000256" key="1">
    <source>
        <dbReference type="SAM" id="Phobius"/>
    </source>
</evidence>
<dbReference type="PANTHER" id="PTHR42881">
    <property type="entry name" value="PROLYL ENDOPEPTIDASE"/>
    <property type="match status" value="1"/>
</dbReference>
<dbReference type="InterPro" id="IPR051167">
    <property type="entry name" value="Prolyl_oligopep/macrocyclase"/>
</dbReference>
<dbReference type="InterPro" id="IPR029058">
    <property type="entry name" value="AB_hydrolase_fold"/>
</dbReference>
<dbReference type="AlphaFoldDB" id="A0A3M0A631"/>
<dbReference type="GO" id="GO:0070012">
    <property type="term" value="F:oligopeptidase activity"/>
    <property type="evidence" value="ECO:0007669"/>
    <property type="project" value="TreeGrafter"/>
</dbReference>
<dbReference type="RefSeq" id="WP_121876741.1">
    <property type="nucleotide sequence ID" value="NZ_REFJ01000003.1"/>
</dbReference>
<accession>A0A3M0A631</accession>
<keyword evidence="4" id="KW-1185">Reference proteome</keyword>
<gene>
    <name evidence="3" type="ORF">DFR27_1413</name>
</gene>
<dbReference type="PRINTS" id="PR00862">
    <property type="entry name" value="PROLIGOPTASE"/>
</dbReference>
<dbReference type="Pfam" id="PF00326">
    <property type="entry name" value="Peptidase_S9"/>
    <property type="match status" value="1"/>
</dbReference>
<comment type="caution">
    <text evidence="3">The sequence shown here is derived from an EMBL/GenBank/DDBJ whole genome shotgun (WGS) entry which is preliminary data.</text>
</comment>
<keyword evidence="1" id="KW-0812">Transmembrane</keyword>
<feature type="transmembrane region" description="Helical" evidence="1">
    <location>
        <begin position="12"/>
        <end position="33"/>
    </location>
</feature>
<reference evidence="3 4" key="1">
    <citation type="submission" date="2018-10" db="EMBL/GenBank/DDBJ databases">
        <title>Genomic Encyclopedia of Type Strains, Phase IV (KMG-IV): sequencing the most valuable type-strain genomes for metagenomic binning, comparative biology and taxonomic classification.</title>
        <authorList>
            <person name="Goeker M."/>
        </authorList>
    </citation>
    <scope>NUCLEOTIDE SEQUENCE [LARGE SCALE GENOMIC DNA]</scope>
    <source>
        <strain evidence="3 4">DSM 25080</strain>
    </source>
</reference>
<dbReference type="Gene3D" id="3.40.50.1820">
    <property type="entry name" value="alpha/beta hydrolase"/>
    <property type="match status" value="1"/>
</dbReference>
<protein>
    <submittedName>
        <fullName evidence="3">Prolyl oligopeptidase</fullName>
    </submittedName>
</protein>
<organism evidence="3 4">
    <name type="scientific">Umboniibacter marinipuniceus</name>
    <dbReference type="NCBI Taxonomy" id="569599"/>
    <lineage>
        <taxon>Bacteria</taxon>
        <taxon>Pseudomonadati</taxon>
        <taxon>Pseudomonadota</taxon>
        <taxon>Gammaproteobacteria</taxon>
        <taxon>Cellvibrionales</taxon>
        <taxon>Cellvibrionaceae</taxon>
        <taxon>Umboniibacter</taxon>
    </lineage>
</organism>
<dbReference type="GO" id="GO:0006508">
    <property type="term" value="P:proteolysis"/>
    <property type="evidence" value="ECO:0007669"/>
    <property type="project" value="InterPro"/>
</dbReference>
<dbReference type="InterPro" id="IPR001375">
    <property type="entry name" value="Peptidase_S9_cat"/>
</dbReference>
<dbReference type="GO" id="GO:0005829">
    <property type="term" value="C:cytosol"/>
    <property type="evidence" value="ECO:0007669"/>
    <property type="project" value="TreeGrafter"/>
</dbReference>
<keyword evidence="1" id="KW-0472">Membrane</keyword>
<name>A0A3M0A631_9GAMM</name>
<evidence type="ECO:0000313" key="4">
    <source>
        <dbReference type="Proteomes" id="UP000267187"/>
    </source>
</evidence>
<dbReference type="SUPFAM" id="SSF53474">
    <property type="entry name" value="alpha/beta-Hydrolases"/>
    <property type="match status" value="1"/>
</dbReference>
<proteinExistence type="predicted"/>
<dbReference type="PANTHER" id="PTHR42881:SF13">
    <property type="entry name" value="PROLYL ENDOPEPTIDASE"/>
    <property type="match status" value="1"/>
</dbReference>
<sequence length="687" mass="77200">MIKLLIAKRQRIALCSWHHITCLVVAVSVLYSFTVSADIQTRDEVEDLAWVSALSEQTHERFGDGWLWDSFDRLESAAVTALNASAEFPRLIWQQSAVCLLDYRAPYNQGRYRCANRADYIKGDPQWRTLVDIAALNRRYQRQWRFANLNCRDYEIGPCILGVTENGTDAIYHASYRLDQQDWLKDGFELVPGRNQVKWLDDDTLLVMDTGTAEFTSSAGYPMRLEKIDRAGSRTVLASFAQDSMGGTVNWMEGELVLVEWVDFFARRYFHWLDGAFQPLNFPHDSLLVGRYRDGWLLQSRSLQDAQADELIWWRDGTEAIQGTELVYQLSHRERLQQIAVTESEVFLLVNNNFETKLLVTSDQLQSEPRVIATANLEAWQLEAVIDEGLVVRKSTLLSGPSRWLISASQATEIDRSTFQLDTEAYEVELSFAEATDGEEIPYLMVTPTESVGRSAPTLIDVYGGFGVSVAAVNNAVASKLWLERGGRLVFAAVRGGGEYGRWWHRAGQREYKNQTVDDLVSVASSLTDRGLSSAKQLAYRGASNGGLVAAAAAIRAPRKVAAVVLEAPLTDMMNYHRSLSGPSWMVEYGNPEIPAEREWLLQYSPIHNIQADESYPSILLLAAQNDDRVDIAHSRGLAERLAALGQPIYYDERATGGHSIAVTGDDIVAKEALVFNFLWETLLDEE</sequence>
<feature type="domain" description="Peptidase S9 prolyl oligopeptidase catalytic" evidence="2">
    <location>
        <begin position="481"/>
        <end position="683"/>
    </location>
</feature>
<keyword evidence="1" id="KW-1133">Transmembrane helix</keyword>
<dbReference type="OrthoDB" id="9801421at2"/>
<evidence type="ECO:0000259" key="2">
    <source>
        <dbReference type="Pfam" id="PF00326"/>
    </source>
</evidence>
<dbReference type="Proteomes" id="UP000267187">
    <property type="component" value="Unassembled WGS sequence"/>
</dbReference>
<dbReference type="EMBL" id="REFJ01000003">
    <property type="protein sequence ID" value="RMA80057.1"/>
    <property type="molecule type" value="Genomic_DNA"/>
</dbReference>
<evidence type="ECO:0000313" key="3">
    <source>
        <dbReference type="EMBL" id="RMA80057.1"/>
    </source>
</evidence>